<dbReference type="SMART" id="SM00255">
    <property type="entry name" value="TIR"/>
    <property type="match status" value="1"/>
</dbReference>
<dbReference type="PANTHER" id="PTHR32009:SF39">
    <property type="entry name" value="TIR DOMAIN-CONTAINING PROTEIN"/>
    <property type="match status" value="1"/>
</dbReference>
<dbReference type="Gene3D" id="3.40.50.10140">
    <property type="entry name" value="Toll/interleukin-1 receptor homology (TIR) domain"/>
    <property type="match status" value="1"/>
</dbReference>
<name>A0A9R1XW05_LACSA</name>
<keyword evidence="2" id="KW-0378">Hydrolase</keyword>
<dbReference type="GO" id="GO:0005634">
    <property type="term" value="C:nucleus"/>
    <property type="evidence" value="ECO:0000318"/>
    <property type="project" value="GO_Central"/>
</dbReference>
<keyword evidence="3" id="KW-0520">NAD</keyword>
<dbReference type="PROSITE" id="PS50104">
    <property type="entry name" value="TIR"/>
    <property type="match status" value="1"/>
</dbReference>
<dbReference type="PANTHER" id="PTHR32009">
    <property type="entry name" value="TMV RESISTANCE PROTEIN N-LIKE"/>
    <property type="match status" value="1"/>
</dbReference>
<feature type="domain" description="TIR" evidence="5">
    <location>
        <begin position="19"/>
        <end position="170"/>
    </location>
</feature>
<accession>A0A9R1XW05</accession>
<evidence type="ECO:0000259" key="5">
    <source>
        <dbReference type="PROSITE" id="PS50104"/>
    </source>
</evidence>
<reference evidence="6 7" key="1">
    <citation type="journal article" date="2017" name="Nat. Commun.">
        <title>Genome assembly with in vitro proximity ligation data and whole-genome triplication in lettuce.</title>
        <authorList>
            <person name="Reyes-Chin-Wo S."/>
            <person name="Wang Z."/>
            <person name="Yang X."/>
            <person name="Kozik A."/>
            <person name="Arikit S."/>
            <person name="Song C."/>
            <person name="Xia L."/>
            <person name="Froenicke L."/>
            <person name="Lavelle D.O."/>
            <person name="Truco M.J."/>
            <person name="Xia R."/>
            <person name="Zhu S."/>
            <person name="Xu C."/>
            <person name="Xu H."/>
            <person name="Xu X."/>
            <person name="Cox K."/>
            <person name="Korf I."/>
            <person name="Meyers B.C."/>
            <person name="Michelmore R.W."/>
        </authorList>
    </citation>
    <scope>NUCLEOTIDE SEQUENCE [LARGE SCALE GENOMIC DNA]</scope>
    <source>
        <strain evidence="7">cv. Salinas</strain>
        <tissue evidence="6">Seedlings</tissue>
    </source>
</reference>
<comment type="caution">
    <text evidence="6">The sequence shown here is derived from an EMBL/GenBank/DDBJ whole genome shotgun (WGS) entry which is preliminary data.</text>
</comment>
<dbReference type="InterPro" id="IPR000157">
    <property type="entry name" value="TIR_dom"/>
</dbReference>
<comment type="catalytic activity">
    <reaction evidence="4">
        <text>NAD(+) + H2O = ADP-D-ribose + nicotinamide + H(+)</text>
        <dbReference type="Rhea" id="RHEA:16301"/>
        <dbReference type="ChEBI" id="CHEBI:15377"/>
        <dbReference type="ChEBI" id="CHEBI:15378"/>
        <dbReference type="ChEBI" id="CHEBI:17154"/>
        <dbReference type="ChEBI" id="CHEBI:57540"/>
        <dbReference type="ChEBI" id="CHEBI:57967"/>
        <dbReference type="EC" id="3.2.2.6"/>
    </reaction>
    <physiologicalReaction direction="left-to-right" evidence="4">
        <dbReference type="Rhea" id="RHEA:16302"/>
    </physiologicalReaction>
</comment>
<evidence type="ECO:0000256" key="1">
    <source>
        <dbReference type="ARBA" id="ARBA00011982"/>
    </source>
</evidence>
<dbReference type="AlphaFoldDB" id="A0A9R1XW05"/>
<dbReference type="Pfam" id="PF01582">
    <property type="entry name" value="TIR"/>
    <property type="match status" value="1"/>
</dbReference>
<gene>
    <name evidence="6" type="ORF">LSAT_V11C200061670</name>
</gene>
<evidence type="ECO:0000256" key="2">
    <source>
        <dbReference type="ARBA" id="ARBA00022801"/>
    </source>
</evidence>
<dbReference type="EMBL" id="NBSK02000002">
    <property type="protein sequence ID" value="KAJ0223729.1"/>
    <property type="molecule type" value="Genomic_DNA"/>
</dbReference>
<dbReference type="FunFam" id="3.40.50.10140:FF:000007">
    <property type="entry name" value="Disease resistance protein (TIR-NBS-LRR class)"/>
    <property type="match status" value="1"/>
</dbReference>
<dbReference type="GO" id="GO:0061809">
    <property type="term" value="F:NAD+ nucleosidase activity, cyclic ADP-ribose generating"/>
    <property type="evidence" value="ECO:0007669"/>
    <property type="project" value="UniProtKB-EC"/>
</dbReference>
<organism evidence="6 7">
    <name type="scientific">Lactuca sativa</name>
    <name type="common">Garden lettuce</name>
    <dbReference type="NCBI Taxonomy" id="4236"/>
    <lineage>
        <taxon>Eukaryota</taxon>
        <taxon>Viridiplantae</taxon>
        <taxon>Streptophyta</taxon>
        <taxon>Embryophyta</taxon>
        <taxon>Tracheophyta</taxon>
        <taxon>Spermatophyta</taxon>
        <taxon>Magnoliopsida</taxon>
        <taxon>eudicotyledons</taxon>
        <taxon>Gunneridae</taxon>
        <taxon>Pentapetalae</taxon>
        <taxon>asterids</taxon>
        <taxon>campanulids</taxon>
        <taxon>Asterales</taxon>
        <taxon>Asteraceae</taxon>
        <taxon>Cichorioideae</taxon>
        <taxon>Cichorieae</taxon>
        <taxon>Lactucinae</taxon>
        <taxon>Lactuca</taxon>
    </lineage>
</organism>
<proteinExistence type="predicted"/>
<evidence type="ECO:0000313" key="7">
    <source>
        <dbReference type="Proteomes" id="UP000235145"/>
    </source>
</evidence>
<keyword evidence="7" id="KW-1185">Reference proteome</keyword>
<dbReference type="Proteomes" id="UP000235145">
    <property type="component" value="Unassembled WGS sequence"/>
</dbReference>
<sequence length="170" mass="19508">MAFVMSFLSSSFSVPTKRCRYDVFLSFRGEDTRNNFVDHLYSALIQKGIHAFRDDKALDKGKRISPELLKAIEESRFVVVVFSKNYAHSTWCLDELVKIMECQNQVGQKVFPVFYHVDPSHVRGQKGDFDIAFQGHEKMFRGELNKVNNWRKALVAASDLSGWHVSVDNG</sequence>
<dbReference type="GO" id="GO:0007165">
    <property type="term" value="P:signal transduction"/>
    <property type="evidence" value="ECO:0000318"/>
    <property type="project" value="GO_Central"/>
</dbReference>
<protein>
    <recommendedName>
        <fullName evidence="1">ADP-ribosyl cyclase/cyclic ADP-ribose hydrolase</fullName>
        <ecNumber evidence="1">3.2.2.6</ecNumber>
    </recommendedName>
</protein>
<dbReference type="EC" id="3.2.2.6" evidence="1"/>
<dbReference type="SUPFAM" id="SSF52200">
    <property type="entry name" value="Toll/Interleukin receptor TIR domain"/>
    <property type="match status" value="1"/>
</dbReference>
<evidence type="ECO:0000256" key="3">
    <source>
        <dbReference type="ARBA" id="ARBA00023027"/>
    </source>
</evidence>
<evidence type="ECO:0000313" key="6">
    <source>
        <dbReference type="EMBL" id="KAJ0223729.1"/>
    </source>
</evidence>
<dbReference type="InterPro" id="IPR035897">
    <property type="entry name" value="Toll_tir_struct_dom_sf"/>
</dbReference>
<evidence type="ECO:0000256" key="4">
    <source>
        <dbReference type="ARBA" id="ARBA00047304"/>
    </source>
</evidence>